<evidence type="ECO:0000256" key="3">
    <source>
        <dbReference type="ARBA" id="ARBA00023054"/>
    </source>
</evidence>
<keyword evidence="4 6" id="KW-0472">Membrane</keyword>
<feature type="coiled-coil region" evidence="6">
    <location>
        <begin position="105"/>
        <end position="136"/>
    </location>
</feature>
<comment type="subcellular location">
    <subcellularLocation>
        <location evidence="6">Cell membrane</location>
        <topology evidence="6">Single-pass membrane protein</topology>
    </subcellularLocation>
    <text evidence="6">Colocalized with FtsZ to the nascent septal site.</text>
</comment>
<evidence type="ECO:0000256" key="5">
    <source>
        <dbReference type="ARBA" id="ARBA00023210"/>
    </source>
</evidence>
<dbReference type="InterPro" id="IPR010379">
    <property type="entry name" value="EzrA"/>
</dbReference>
<dbReference type="Pfam" id="PF06160">
    <property type="entry name" value="EzrA"/>
    <property type="match status" value="1"/>
</dbReference>
<comment type="similarity">
    <text evidence="6">Belongs to the EzrA family.</text>
</comment>
<feature type="topological domain" description="Extracellular" evidence="6">
    <location>
        <begin position="1"/>
        <end position="4"/>
    </location>
</feature>
<sequence length="572" mass="67447">MPIEVIVTLIILLIAITLYILTYYLKKKNYSAIDELDKRKKEAQNNMPTDKAKSLDKMMITGQTKEMADKVLESINQIEEHTLPHIESLLFEAEQATDRYKFNQSKKYQEQANEYLSQMEEETKSYTQTIDELLQREQANLKKIEGIKKKYHEIRKELLAKSFSFGSAINKLEDKLGQMEKLFTSFSDLTASGDHEEAKKVVNQLDNRLNEMEKLMADIPPILKTIQTVYTEELKEIEEGHQQLVKQDYVFPEELSIEEEIIFIEEKIQRMNELISDLKVEETRLLQEETETTIDKLYDAMELEIEAKANAQKLLNQLAKVYYYVAKQDRELTLEMDRISQSYILFKDEEKIARDLNETLDEQKKLIEHIEEQLDDKVIPHSEADELLNKAFDQLEELSESYQSLSDVLYSYRKQELSIKADLEDMETDIREMKRYIESKHLPGLPNNYLDLLFYTTDHLEQLAKELARPKLDLEEVLKLHSMCEEDCDHLAEQTEIVVDNALLTELTSQRLYRHREEYPGIMETIRYSEGLFLNEYDYETALKMVREKLESIEPGAFEEVKSRYEKEKTYD</sequence>
<comment type="function">
    <text evidence="6">Negative regulator of FtsZ ring formation; modulates the frequency and position of FtsZ ring formation. Inhibits FtsZ ring formation at polar sites. Interacts either with FtsZ or with one of its binding partners to promote depolymerization.</text>
</comment>
<dbReference type="RefSeq" id="WP_343755565.1">
    <property type="nucleotide sequence ID" value="NZ_BAAACW010000104.1"/>
</dbReference>
<feature type="transmembrane region" description="Helical" evidence="7">
    <location>
        <begin position="6"/>
        <end position="25"/>
    </location>
</feature>
<gene>
    <name evidence="6" type="primary">ezrA</name>
    <name evidence="8" type="ORF">GCM10008932_16440</name>
</gene>
<protein>
    <recommendedName>
        <fullName evidence="6">Septation ring formation regulator EzrA</fullName>
    </recommendedName>
</protein>
<feature type="coiled-coil region" evidence="6">
    <location>
        <begin position="261"/>
        <end position="291"/>
    </location>
</feature>
<comment type="caution">
    <text evidence="8">The sequence shown here is derived from an EMBL/GenBank/DDBJ whole genome shotgun (WGS) entry which is preliminary data.</text>
</comment>
<evidence type="ECO:0000313" key="9">
    <source>
        <dbReference type="Proteomes" id="UP001501166"/>
    </source>
</evidence>
<name>A0ABN0XIY8_9LACT</name>
<keyword evidence="1 6" id="KW-0812">Transmembrane</keyword>
<keyword evidence="5 6" id="KW-0717">Septation</keyword>
<feature type="coiled-coil region" evidence="6">
    <location>
        <begin position="26"/>
        <end position="53"/>
    </location>
</feature>
<reference evidence="8 9" key="1">
    <citation type="journal article" date="2019" name="Int. J. Syst. Evol. Microbiol.">
        <title>The Global Catalogue of Microorganisms (GCM) 10K type strain sequencing project: providing services to taxonomists for standard genome sequencing and annotation.</title>
        <authorList>
            <consortium name="The Broad Institute Genomics Platform"/>
            <consortium name="The Broad Institute Genome Sequencing Center for Infectious Disease"/>
            <person name="Wu L."/>
            <person name="Ma J."/>
        </authorList>
    </citation>
    <scope>NUCLEOTIDE SEQUENCE [LARGE SCALE GENOMIC DNA]</scope>
    <source>
        <strain evidence="8 9">JCM 12662</strain>
    </source>
</reference>
<keyword evidence="6" id="KW-0132">Cell division</keyword>
<keyword evidence="6" id="KW-0131">Cell cycle</keyword>
<evidence type="ECO:0000256" key="2">
    <source>
        <dbReference type="ARBA" id="ARBA00022989"/>
    </source>
</evidence>
<dbReference type="EMBL" id="BAAACW010000104">
    <property type="protein sequence ID" value="GAA0364866.1"/>
    <property type="molecule type" value="Genomic_DNA"/>
</dbReference>
<keyword evidence="9" id="KW-1185">Reference proteome</keyword>
<keyword evidence="6" id="KW-1003">Cell membrane</keyword>
<dbReference type="HAMAP" id="MF_00728">
    <property type="entry name" value="EzrA"/>
    <property type="match status" value="1"/>
</dbReference>
<evidence type="ECO:0000256" key="6">
    <source>
        <dbReference type="HAMAP-Rule" id="MF_00728"/>
    </source>
</evidence>
<dbReference type="Proteomes" id="UP001501166">
    <property type="component" value="Unassembled WGS sequence"/>
</dbReference>
<feature type="topological domain" description="Cytoplasmic" evidence="6">
    <location>
        <begin position="26"/>
        <end position="572"/>
    </location>
</feature>
<feature type="coiled-coil region" evidence="6">
    <location>
        <begin position="346"/>
        <end position="408"/>
    </location>
</feature>
<evidence type="ECO:0000256" key="4">
    <source>
        <dbReference type="ARBA" id="ARBA00023136"/>
    </source>
</evidence>
<keyword evidence="3 6" id="KW-0175">Coiled coil</keyword>
<evidence type="ECO:0000256" key="1">
    <source>
        <dbReference type="ARBA" id="ARBA00022692"/>
    </source>
</evidence>
<organism evidence="8 9">
    <name type="scientific">Alkalibacterium iburiense</name>
    <dbReference type="NCBI Taxonomy" id="290589"/>
    <lineage>
        <taxon>Bacteria</taxon>
        <taxon>Bacillati</taxon>
        <taxon>Bacillota</taxon>
        <taxon>Bacilli</taxon>
        <taxon>Lactobacillales</taxon>
        <taxon>Carnobacteriaceae</taxon>
        <taxon>Alkalibacterium</taxon>
    </lineage>
</organism>
<proteinExistence type="inferred from homology"/>
<evidence type="ECO:0000313" key="8">
    <source>
        <dbReference type="EMBL" id="GAA0364866.1"/>
    </source>
</evidence>
<accession>A0ABN0XIY8</accession>
<evidence type="ECO:0000256" key="7">
    <source>
        <dbReference type="SAM" id="Phobius"/>
    </source>
</evidence>
<keyword evidence="2 6" id="KW-1133">Transmembrane helix</keyword>